<evidence type="ECO:0000313" key="2">
    <source>
        <dbReference type="Proteomes" id="UP000274358"/>
    </source>
</evidence>
<reference evidence="1 2" key="1">
    <citation type="submission" date="2018-12" db="EMBL/GenBank/DDBJ databases">
        <title>Dyella dinghuensis sp. nov. DHOA06 and Dyella choica sp. nov. 4M-K27, isolated from forest soil.</title>
        <authorList>
            <person name="Qiu L.-H."/>
            <person name="Gao Z.-H."/>
        </authorList>
    </citation>
    <scope>NUCLEOTIDE SEQUENCE [LARGE SCALE GENOMIC DNA]</scope>
    <source>
        <strain evidence="1 2">4M-K27</strain>
    </source>
</reference>
<proteinExistence type="predicted"/>
<evidence type="ECO:0000313" key="1">
    <source>
        <dbReference type="EMBL" id="RUL72435.1"/>
    </source>
</evidence>
<protein>
    <submittedName>
        <fullName evidence="1">Uncharacterized protein</fullName>
    </submittedName>
</protein>
<keyword evidence="2" id="KW-1185">Reference proteome</keyword>
<dbReference type="RefSeq" id="WP_126686032.1">
    <property type="nucleotide sequence ID" value="NZ_RYYV01000015.1"/>
</dbReference>
<accession>A0A432M2G2</accession>
<organism evidence="1 2">
    <name type="scientific">Dyella choica</name>
    <dbReference type="NCBI Taxonomy" id="1927959"/>
    <lineage>
        <taxon>Bacteria</taxon>
        <taxon>Pseudomonadati</taxon>
        <taxon>Pseudomonadota</taxon>
        <taxon>Gammaproteobacteria</taxon>
        <taxon>Lysobacterales</taxon>
        <taxon>Rhodanobacteraceae</taxon>
        <taxon>Dyella</taxon>
    </lineage>
</organism>
<dbReference type="Proteomes" id="UP000274358">
    <property type="component" value="Unassembled WGS sequence"/>
</dbReference>
<gene>
    <name evidence="1" type="ORF">EKH80_17255</name>
</gene>
<sequence length="289" mass="31979">MSRYGRVALWMAGALILAYAGYSYVTPRQAVIADALRDRQIQVDVSASDAQAATVTLSLPADGPDDLTVVIPAGTLISNGNEGEQWLMTAQTMVVHLSRGSPTSTQQVATYCLEPFARPPDSSSPLALNAAPREPGQSLEIPGTIMEELEPVQKLSKCLDQPDLDHQTAQFAVWLVGEKWIDRSYGDVLHDMLSALKDQNMQAWRESSLEKKLDERLREKFPQLSAGQRRQQIDRYEKERDLGNPDAKIYNDLSVQQLNLLVQRTPALLEQCGMHTADMAFFKSVPPAG</sequence>
<dbReference type="OrthoDB" id="9935552at2"/>
<dbReference type="AlphaFoldDB" id="A0A432M2G2"/>
<name>A0A432M2G2_9GAMM</name>
<comment type="caution">
    <text evidence="1">The sequence shown here is derived from an EMBL/GenBank/DDBJ whole genome shotgun (WGS) entry which is preliminary data.</text>
</comment>
<dbReference type="EMBL" id="RYYV01000015">
    <property type="protein sequence ID" value="RUL72435.1"/>
    <property type="molecule type" value="Genomic_DNA"/>
</dbReference>